<evidence type="ECO:0000256" key="3">
    <source>
        <dbReference type="ARBA" id="ARBA00022759"/>
    </source>
</evidence>
<evidence type="ECO:0000313" key="11">
    <source>
        <dbReference type="EMBL" id="EWM20124.1"/>
    </source>
</evidence>
<name>W7TGQ6_9STRA</name>
<evidence type="ECO:0000259" key="10">
    <source>
        <dbReference type="PROSITE" id="PS50994"/>
    </source>
</evidence>
<evidence type="ECO:0000256" key="6">
    <source>
        <dbReference type="ARBA" id="ARBA00022908"/>
    </source>
</evidence>
<feature type="domain" description="Integrase catalytic" evidence="10">
    <location>
        <begin position="77"/>
        <end position="248"/>
    </location>
</feature>
<dbReference type="GO" id="GO:0015074">
    <property type="term" value="P:DNA integration"/>
    <property type="evidence" value="ECO:0007669"/>
    <property type="project" value="UniProtKB-KW"/>
</dbReference>
<dbReference type="InterPro" id="IPR012337">
    <property type="entry name" value="RNaseH-like_sf"/>
</dbReference>
<dbReference type="Pfam" id="PF25597">
    <property type="entry name" value="SH3_retrovirus"/>
    <property type="match status" value="1"/>
</dbReference>
<keyword evidence="5" id="KW-0460">Magnesium</keyword>
<dbReference type="GO" id="GO:0046872">
    <property type="term" value="F:metal ion binding"/>
    <property type="evidence" value="ECO:0007669"/>
    <property type="project" value="UniProtKB-KW"/>
</dbReference>
<dbReference type="Proteomes" id="UP000019335">
    <property type="component" value="Unassembled WGS sequence"/>
</dbReference>
<accession>W7TGQ6</accession>
<dbReference type="PANTHER" id="PTHR42648">
    <property type="entry name" value="TRANSPOSASE, PUTATIVE-RELATED"/>
    <property type="match status" value="1"/>
</dbReference>
<dbReference type="GO" id="GO:0004519">
    <property type="term" value="F:endonuclease activity"/>
    <property type="evidence" value="ECO:0007669"/>
    <property type="project" value="UniProtKB-KW"/>
</dbReference>
<comment type="caution">
    <text evidence="11">The sequence shown here is derived from an EMBL/GenBank/DDBJ whole genome shotgun (WGS) entry which is preliminary data.</text>
</comment>
<dbReference type="PROSITE" id="PS50994">
    <property type="entry name" value="INTEGRASE"/>
    <property type="match status" value="1"/>
</dbReference>
<keyword evidence="4" id="KW-0378">Hydrolase</keyword>
<dbReference type="InterPro" id="IPR057670">
    <property type="entry name" value="SH3_retrovirus"/>
</dbReference>
<dbReference type="GO" id="GO:0016787">
    <property type="term" value="F:hydrolase activity"/>
    <property type="evidence" value="ECO:0007669"/>
    <property type="project" value="UniProtKB-KW"/>
</dbReference>
<keyword evidence="6" id="KW-0229">DNA integration</keyword>
<keyword evidence="12" id="KW-1185">Reference proteome</keyword>
<keyword evidence="2" id="KW-0479">Metal-binding</keyword>
<dbReference type="GO" id="GO:0003676">
    <property type="term" value="F:nucleic acid binding"/>
    <property type="evidence" value="ECO:0007669"/>
    <property type="project" value="InterPro"/>
</dbReference>
<keyword evidence="8" id="KW-0239">DNA-directed DNA polymerase</keyword>
<reference evidence="11 12" key="1">
    <citation type="journal article" date="2014" name="Mol. Plant">
        <title>Chromosome Scale Genome Assembly and Transcriptome Profiling of Nannochloropsis gaditana in Nitrogen Depletion.</title>
        <authorList>
            <person name="Corteggiani Carpinelli E."/>
            <person name="Telatin A."/>
            <person name="Vitulo N."/>
            <person name="Forcato C."/>
            <person name="D'Angelo M."/>
            <person name="Schiavon R."/>
            <person name="Vezzi A."/>
            <person name="Giacometti G.M."/>
            <person name="Morosinotto T."/>
            <person name="Valle G."/>
        </authorList>
    </citation>
    <scope>NUCLEOTIDE SEQUENCE [LARGE SCALE GENOMIC DNA]</scope>
    <source>
        <strain evidence="11 12">B-31</strain>
    </source>
</reference>
<evidence type="ECO:0000256" key="9">
    <source>
        <dbReference type="ARBA" id="ARBA00023172"/>
    </source>
</evidence>
<dbReference type="AlphaFoldDB" id="W7TGQ6"/>
<dbReference type="GO" id="GO:0003964">
    <property type="term" value="F:RNA-directed DNA polymerase activity"/>
    <property type="evidence" value="ECO:0007669"/>
    <property type="project" value="UniProtKB-KW"/>
</dbReference>
<evidence type="ECO:0000256" key="5">
    <source>
        <dbReference type="ARBA" id="ARBA00022842"/>
    </source>
</evidence>
<dbReference type="InterPro" id="IPR025724">
    <property type="entry name" value="GAG-pre-integrase_dom"/>
</dbReference>
<evidence type="ECO:0000313" key="12">
    <source>
        <dbReference type="Proteomes" id="UP000019335"/>
    </source>
</evidence>
<keyword evidence="7" id="KW-0695">RNA-directed DNA polymerase</keyword>
<keyword evidence="8" id="KW-0548">Nucleotidyltransferase</keyword>
<keyword evidence="9" id="KW-0233">DNA recombination</keyword>
<dbReference type="InterPro" id="IPR001584">
    <property type="entry name" value="Integrase_cat-core"/>
</dbReference>
<protein>
    <submittedName>
        <fullName evidence="11">Retrotransposon unclassified</fullName>
    </submittedName>
</protein>
<dbReference type="InterPro" id="IPR036397">
    <property type="entry name" value="RNaseH_sf"/>
</dbReference>
<evidence type="ECO:0000256" key="1">
    <source>
        <dbReference type="ARBA" id="ARBA00022722"/>
    </source>
</evidence>
<organism evidence="11 12">
    <name type="scientific">Nannochloropsis gaditana</name>
    <dbReference type="NCBI Taxonomy" id="72520"/>
    <lineage>
        <taxon>Eukaryota</taxon>
        <taxon>Sar</taxon>
        <taxon>Stramenopiles</taxon>
        <taxon>Ochrophyta</taxon>
        <taxon>Eustigmatophyceae</taxon>
        <taxon>Eustigmatales</taxon>
        <taxon>Monodopsidaceae</taxon>
        <taxon>Nannochloropsis</taxon>
    </lineage>
</organism>
<dbReference type="InterPro" id="IPR039537">
    <property type="entry name" value="Retrotran_Ty1/copia-like"/>
</dbReference>
<evidence type="ECO:0000256" key="2">
    <source>
        <dbReference type="ARBA" id="ARBA00022723"/>
    </source>
</evidence>
<dbReference type="Gene3D" id="3.30.420.10">
    <property type="entry name" value="Ribonuclease H-like superfamily/Ribonuclease H"/>
    <property type="match status" value="1"/>
</dbReference>
<dbReference type="SUPFAM" id="SSF53098">
    <property type="entry name" value="Ribonuclease H-like"/>
    <property type="match status" value="1"/>
</dbReference>
<dbReference type="GO" id="GO:0006310">
    <property type="term" value="P:DNA recombination"/>
    <property type="evidence" value="ECO:0007669"/>
    <property type="project" value="UniProtKB-KW"/>
</dbReference>
<keyword evidence="1" id="KW-0540">Nuclease</keyword>
<dbReference type="PANTHER" id="PTHR42648:SF11">
    <property type="entry name" value="TRANSPOSON TY4-P GAG-POL POLYPROTEIN"/>
    <property type="match status" value="1"/>
</dbReference>
<evidence type="ECO:0000256" key="7">
    <source>
        <dbReference type="ARBA" id="ARBA00022918"/>
    </source>
</evidence>
<dbReference type="Pfam" id="PF13976">
    <property type="entry name" value="gag_pre-integrs"/>
    <property type="match status" value="1"/>
</dbReference>
<dbReference type="OrthoDB" id="7607323at2759"/>
<proteinExistence type="predicted"/>
<gene>
    <name evidence="11" type="ORF">Naga_101693g1</name>
</gene>
<sequence length="334" mass="38359">MYMLDYYYGKSREEANVVYSPELWHQRFGHMNYEYLRQMGEIDGTGVPKGIKKPGVCGTCERAKQTKRSFGTKSRERAKEPLELVHTDVLGPVEVESLGGARYAIGFTDDYTRWRVVYPMKHKSESLDCLKRYIQDMNISFRDHKVNTLRGLRSDNGGEYTGIDFKNFCKNHGIRQDFGMPYGPQDNGLAEKSWHILCNMARALRIQAGLGKGFWAEALNTAAYIWNRSRNSALGPGETPYYKMFGKHASVKHLRTFGCKAFVHDTSVRRGKFDDRAVEGILIGYDDIGNNPKCYRIYIPSLGRYIRSGHVTFDEETFPARVRPSNIRVETYHN</sequence>
<dbReference type="GO" id="GO:0003887">
    <property type="term" value="F:DNA-directed DNA polymerase activity"/>
    <property type="evidence" value="ECO:0007669"/>
    <property type="project" value="UniProtKB-KW"/>
</dbReference>
<dbReference type="EMBL" id="AZIL01003331">
    <property type="protein sequence ID" value="EWM20124.1"/>
    <property type="molecule type" value="Genomic_DNA"/>
</dbReference>
<evidence type="ECO:0000256" key="4">
    <source>
        <dbReference type="ARBA" id="ARBA00022801"/>
    </source>
</evidence>
<keyword evidence="8" id="KW-0808">Transferase</keyword>
<keyword evidence="3" id="KW-0255">Endonuclease</keyword>
<evidence type="ECO:0000256" key="8">
    <source>
        <dbReference type="ARBA" id="ARBA00022932"/>
    </source>
</evidence>
<dbReference type="Pfam" id="PF00665">
    <property type="entry name" value="rve"/>
    <property type="match status" value="1"/>
</dbReference>